<dbReference type="AlphaFoldDB" id="M2A4H7"/>
<name>M2A4H7_9BACT</name>
<organism evidence="1 2">
    <name type="scientific">Rhodopirellula europaea 6C</name>
    <dbReference type="NCBI Taxonomy" id="1263867"/>
    <lineage>
        <taxon>Bacteria</taxon>
        <taxon>Pseudomonadati</taxon>
        <taxon>Planctomycetota</taxon>
        <taxon>Planctomycetia</taxon>
        <taxon>Pirellulales</taxon>
        <taxon>Pirellulaceae</taxon>
        <taxon>Rhodopirellula</taxon>
    </lineage>
</organism>
<reference evidence="1" key="1">
    <citation type="submission" date="2012-11" db="EMBL/GenBank/DDBJ databases">
        <title>Permanent draft genomes of Rhodopirellula europaea strain SH398 and 6C.</title>
        <authorList>
            <person name="Richter M."/>
            <person name="Richter-Heitmann T."/>
            <person name="Frank C."/>
            <person name="Harder J."/>
            <person name="Glockner F.O."/>
        </authorList>
    </citation>
    <scope>NUCLEOTIDE SEQUENCE</scope>
    <source>
        <strain evidence="1">6C</strain>
    </source>
</reference>
<gene>
    <name evidence="1" type="ORF">RE6C_04973</name>
</gene>
<dbReference type="Proteomes" id="UP000011529">
    <property type="component" value="Unassembled WGS sequence"/>
</dbReference>
<comment type="caution">
    <text evidence="1">The sequence shown here is derived from an EMBL/GenBank/DDBJ whole genome shotgun (WGS) entry which is preliminary data.</text>
</comment>
<reference evidence="1" key="2">
    <citation type="journal article" date="2013" name="Mar. Genomics">
        <title>Expression of sulfatases in Rhodopirellula baltica and the diversity of sulfatases in the genus Rhodopirellula.</title>
        <authorList>
            <person name="Wegner C.E."/>
            <person name="Richter-Heitmann T."/>
            <person name="Klindworth A."/>
            <person name="Klockow C."/>
            <person name="Richter M."/>
            <person name="Achstetter T."/>
            <person name="Glockner F.O."/>
            <person name="Harder J."/>
        </authorList>
    </citation>
    <scope>NUCLEOTIDE SEQUENCE [LARGE SCALE GENOMIC DNA]</scope>
    <source>
        <strain evidence="1">6C</strain>
    </source>
</reference>
<dbReference type="EMBL" id="ANMO01000216">
    <property type="protein sequence ID" value="EMB14551.1"/>
    <property type="molecule type" value="Genomic_DNA"/>
</dbReference>
<proteinExistence type="predicted"/>
<sequence length="45" mass="5393">MRRNSPAWLDQVPAERSRRVLRETFRSAGYEIDVSEIGRMASRWR</sequence>
<keyword evidence="2" id="KW-1185">Reference proteome</keyword>
<evidence type="ECO:0000313" key="2">
    <source>
        <dbReference type="Proteomes" id="UP000011529"/>
    </source>
</evidence>
<protein>
    <submittedName>
        <fullName evidence="1">Uncharacterized protein</fullName>
    </submittedName>
</protein>
<dbReference type="PATRIC" id="fig|1263867.3.peg.5332"/>
<accession>M2A4H7</accession>
<evidence type="ECO:0000313" key="1">
    <source>
        <dbReference type="EMBL" id="EMB14551.1"/>
    </source>
</evidence>